<dbReference type="PIRSF" id="PIRSF000524">
    <property type="entry name" value="SPT"/>
    <property type="match status" value="1"/>
</dbReference>
<dbReference type="Gene3D" id="3.40.640.10">
    <property type="entry name" value="Type I PLP-dependent aspartate aminotransferase-like (Major domain)"/>
    <property type="match status" value="1"/>
</dbReference>
<evidence type="ECO:0000313" key="8">
    <source>
        <dbReference type="EMBL" id="AZV80856.1"/>
    </source>
</evidence>
<dbReference type="Proteomes" id="UP000283063">
    <property type="component" value="Plasmid pW43B"/>
</dbReference>
<comment type="similarity">
    <text evidence="2 5">Belongs to the class-V pyridoxal-phosphate-dependent aminotransferase family.</text>
</comment>
<evidence type="ECO:0000256" key="4">
    <source>
        <dbReference type="PIRSR" id="PIRSR000524-50"/>
    </source>
</evidence>
<evidence type="ECO:0000256" key="5">
    <source>
        <dbReference type="RuleBase" id="RU004075"/>
    </source>
</evidence>
<proteinExistence type="inferred from homology"/>
<dbReference type="PANTHER" id="PTHR21152">
    <property type="entry name" value="AMINOTRANSFERASE CLASS V"/>
    <property type="match status" value="1"/>
</dbReference>
<dbReference type="OrthoDB" id="389074at2"/>
<evidence type="ECO:0000256" key="3">
    <source>
        <dbReference type="ARBA" id="ARBA00022898"/>
    </source>
</evidence>
<evidence type="ECO:0000256" key="6">
    <source>
        <dbReference type="RuleBase" id="RU004504"/>
    </source>
</evidence>
<name>A0A3T0NA01_9RHOB</name>
<gene>
    <name evidence="8" type="ORF">EBB79_23200</name>
</gene>
<keyword evidence="8" id="KW-0614">Plasmid</keyword>
<dbReference type="Pfam" id="PF00266">
    <property type="entry name" value="Aminotran_5"/>
    <property type="match status" value="1"/>
</dbReference>
<dbReference type="PANTHER" id="PTHR21152:SF40">
    <property type="entry name" value="ALANINE--GLYOXYLATE AMINOTRANSFERASE"/>
    <property type="match status" value="1"/>
</dbReference>
<comment type="cofactor">
    <cofactor evidence="1 4 6">
        <name>pyridoxal 5'-phosphate</name>
        <dbReference type="ChEBI" id="CHEBI:597326"/>
    </cofactor>
</comment>
<dbReference type="EMBL" id="CP033221">
    <property type="protein sequence ID" value="AZV80856.1"/>
    <property type="molecule type" value="Genomic_DNA"/>
</dbReference>
<dbReference type="InterPro" id="IPR024169">
    <property type="entry name" value="SP_NH2Trfase/AEP_transaminase"/>
</dbReference>
<dbReference type="InterPro" id="IPR015422">
    <property type="entry name" value="PyrdxlP-dep_Trfase_small"/>
</dbReference>
<keyword evidence="9" id="KW-1185">Reference proteome</keyword>
<keyword evidence="3 4" id="KW-0663">Pyridoxal phosphate</keyword>
<keyword evidence="8" id="KW-0808">Transferase</keyword>
<evidence type="ECO:0000256" key="1">
    <source>
        <dbReference type="ARBA" id="ARBA00001933"/>
    </source>
</evidence>
<protein>
    <submittedName>
        <fullName evidence="8">Aminotransferase class V-fold PLP-dependent enzyme</fullName>
    </submittedName>
</protein>
<dbReference type="GO" id="GO:0008453">
    <property type="term" value="F:alanine-glyoxylate transaminase activity"/>
    <property type="evidence" value="ECO:0007669"/>
    <property type="project" value="TreeGrafter"/>
</dbReference>
<evidence type="ECO:0000259" key="7">
    <source>
        <dbReference type="Pfam" id="PF00266"/>
    </source>
</evidence>
<evidence type="ECO:0000256" key="2">
    <source>
        <dbReference type="ARBA" id="ARBA00009236"/>
    </source>
</evidence>
<dbReference type="RefSeq" id="WP_127751356.1">
    <property type="nucleotide sequence ID" value="NZ_CP033221.1"/>
</dbReference>
<dbReference type="GO" id="GO:0004760">
    <property type="term" value="F:L-serine-pyruvate transaminase activity"/>
    <property type="evidence" value="ECO:0007669"/>
    <property type="project" value="TreeGrafter"/>
</dbReference>
<dbReference type="InterPro" id="IPR015421">
    <property type="entry name" value="PyrdxlP-dep_Trfase_major"/>
</dbReference>
<feature type="domain" description="Aminotransferase class V" evidence="7">
    <location>
        <begin position="54"/>
        <end position="297"/>
    </location>
</feature>
<dbReference type="KEGG" id="sedi:EBB79_23200"/>
<dbReference type="GO" id="GO:0019265">
    <property type="term" value="P:glycine biosynthetic process, by transamination of glyoxylate"/>
    <property type="evidence" value="ECO:0007669"/>
    <property type="project" value="TreeGrafter"/>
</dbReference>
<dbReference type="FunFam" id="3.40.640.10:FF:000054">
    <property type="entry name" value="Serine--glyoxylate aminotransferase"/>
    <property type="match status" value="1"/>
</dbReference>
<dbReference type="InterPro" id="IPR000192">
    <property type="entry name" value="Aminotrans_V_dom"/>
</dbReference>
<evidence type="ECO:0000313" key="9">
    <source>
        <dbReference type="Proteomes" id="UP000283063"/>
    </source>
</evidence>
<organism evidence="8 9">
    <name type="scientific">Parasedimentitalea marina</name>
    <dbReference type="NCBI Taxonomy" id="2483033"/>
    <lineage>
        <taxon>Bacteria</taxon>
        <taxon>Pseudomonadati</taxon>
        <taxon>Pseudomonadota</taxon>
        <taxon>Alphaproteobacteria</taxon>
        <taxon>Rhodobacterales</taxon>
        <taxon>Paracoccaceae</taxon>
        <taxon>Parasedimentitalea</taxon>
    </lineage>
</organism>
<accession>A0A3T0NA01</accession>
<geneLocation type="plasmid" evidence="8 9">
    <name>pW43B</name>
</geneLocation>
<sequence>MTDFSRILAGGPETTLIPGPSILPDRVRAAMGRSSIDIYSGSLLGVTARCEAGLREVFGTTGEVFIYAANGHGAWDAALSNTLSRGDKILVLQSGRFASGWGEMASAMGLDVEVLPRDWHSAIDLDAVTRRLAADKAHSIRAVLCVQVDTASGVSNDIGALRQAIDNSAHPALLMVDAVASLGTMAFEFDNWTVDVAVSASQKGLMSPAGLGFVAASEQAMEAGKTAGLRTRYWDWQARNTTDHYQKYCGTPPEQLLFGLAEAFDMMAEEGLPSIFKRHEILKQATQAAILAWGCVGATANVTDPKTSHLRSRSSTYRMNWPVKSFRFVVTVVA</sequence>
<dbReference type="Gene3D" id="3.90.1150.10">
    <property type="entry name" value="Aspartate Aminotransferase, domain 1"/>
    <property type="match status" value="1"/>
</dbReference>
<reference evidence="8 9" key="1">
    <citation type="submission" date="2018-10" db="EMBL/GenBank/DDBJ databases">
        <title>Parasedimentitalea marina sp. nov., a psychrophilic bacterium isolated from deep seawater of the New Britain Trench.</title>
        <authorList>
            <person name="Cao J."/>
        </authorList>
    </citation>
    <scope>NUCLEOTIDE SEQUENCE [LARGE SCALE GENOMIC DNA]</scope>
    <source>
        <strain evidence="8 9">W43</strain>
        <plasmid evidence="8 9">pW43B</plasmid>
    </source>
</reference>
<dbReference type="AlphaFoldDB" id="A0A3T0NA01"/>
<dbReference type="InterPro" id="IPR015424">
    <property type="entry name" value="PyrdxlP-dep_Trfase"/>
</dbReference>
<feature type="modified residue" description="N6-(pyridoxal phosphate)lysine" evidence="4">
    <location>
        <position position="203"/>
    </location>
</feature>
<keyword evidence="8" id="KW-0032">Aminotransferase</keyword>
<dbReference type="InterPro" id="IPR020578">
    <property type="entry name" value="Aminotrans_V_PyrdxlP_BS"/>
</dbReference>
<dbReference type="SUPFAM" id="SSF53383">
    <property type="entry name" value="PLP-dependent transferases"/>
    <property type="match status" value="1"/>
</dbReference>
<dbReference type="PROSITE" id="PS00595">
    <property type="entry name" value="AA_TRANSFER_CLASS_5"/>
    <property type="match status" value="1"/>
</dbReference>